<reference evidence="4 5" key="1">
    <citation type="submission" date="2024-01" db="EMBL/GenBank/DDBJ databases">
        <title>Complete genome of Cladobotryum mycophilum ATHUM6906.</title>
        <authorList>
            <person name="Christinaki A.C."/>
            <person name="Myridakis A.I."/>
            <person name="Kouvelis V.N."/>
        </authorList>
    </citation>
    <scope>NUCLEOTIDE SEQUENCE [LARGE SCALE GENOMIC DNA]</scope>
    <source>
        <strain evidence="4 5">ATHUM6906</strain>
    </source>
</reference>
<keyword evidence="5" id="KW-1185">Reference proteome</keyword>
<dbReference type="InterPro" id="IPR050931">
    <property type="entry name" value="Mito_Protein_Transport_Metaxin"/>
</dbReference>
<gene>
    <name evidence="4" type="ORF">PT974_05712</name>
</gene>
<feature type="domain" description="Thioredoxin-like fold" evidence="3">
    <location>
        <begin position="25"/>
        <end position="124"/>
    </location>
</feature>
<dbReference type="SFLD" id="SFLDS00019">
    <property type="entry name" value="Glutathione_Transferase_(cytos"/>
    <property type="match status" value="1"/>
</dbReference>
<dbReference type="Pfam" id="PF17172">
    <property type="entry name" value="GST_N_4"/>
    <property type="match status" value="1"/>
</dbReference>
<organism evidence="4 5">
    <name type="scientific">Cladobotryum mycophilum</name>
    <dbReference type="NCBI Taxonomy" id="491253"/>
    <lineage>
        <taxon>Eukaryota</taxon>
        <taxon>Fungi</taxon>
        <taxon>Dikarya</taxon>
        <taxon>Ascomycota</taxon>
        <taxon>Pezizomycotina</taxon>
        <taxon>Sordariomycetes</taxon>
        <taxon>Hypocreomycetidae</taxon>
        <taxon>Hypocreales</taxon>
        <taxon>Hypocreaceae</taxon>
        <taxon>Cladobotryum</taxon>
    </lineage>
</organism>
<dbReference type="PANTHER" id="PTHR12289:SF41">
    <property type="entry name" value="FAILED AXON CONNECTIONS-RELATED"/>
    <property type="match status" value="1"/>
</dbReference>
<dbReference type="InterPro" id="IPR026928">
    <property type="entry name" value="FAX/IsoI-like"/>
</dbReference>
<evidence type="ECO:0000313" key="5">
    <source>
        <dbReference type="Proteomes" id="UP001338125"/>
    </source>
</evidence>
<evidence type="ECO:0000259" key="3">
    <source>
        <dbReference type="Pfam" id="PF17172"/>
    </source>
</evidence>
<comment type="caution">
    <text evidence="4">The sequence shown here is derived from an EMBL/GenBank/DDBJ whole genome shotgun (WGS) entry which is preliminary data.</text>
</comment>
<comment type="similarity">
    <text evidence="1">Belongs to the FAX family.</text>
</comment>
<dbReference type="InterPro" id="IPR040079">
    <property type="entry name" value="Glutathione_S-Trfase"/>
</dbReference>
<dbReference type="PANTHER" id="PTHR12289">
    <property type="entry name" value="METAXIN RELATED"/>
    <property type="match status" value="1"/>
</dbReference>
<evidence type="ECO:0000256" key="1">
    <source>
        <dbReference type="ARBA" id="ARBA00006475"/>
    </source>
</evidence>
<sequence>MSTTATPNVVLYRGFPSKGTYVWSPFVIKLEARLRFAGLRYHVEQGSTSKAPRGKVPYLEIAHGGESVSIGDSSLIVKHLIEADVCEDLNAKLSPSDRARDATLRAFLEDKLYFFGTYEKWNDNYYTMRSGVLSAVPWPLQILVGLLAYRSVSRTLYGQGTGRFTSEEVAGFRRESWEHINALVTEVHLKSPDGQSPFWVLGGQTPSEADSVVFGFIVAGLVCDAAPDTQNIINGYPALTDYAERIHRQYFSEYSAWKGMKE</sequence>
<comment type="similarity">
    <text evidence="2">Belongs to the GST superfamily.</text>
</comment>
<dbReference type="SFLD" id="SFLDG01200">
    <property type="entry name" value="SUF1.1"/>
    <property type="match status" value="1"/>
</dbReference>
<dbReference type="InterPro" id="IPR036249">
    <property type="entry name" value="Thioredoxin-like_sf"/>
</dbReference>
<evidence type="ECO:0000256" key="2">
    <source>
        <dbReference type="ARBA" id="ARBA00007409"/>
    </source>
</evidence>
<accession>A0ABR0SKI9</accession>
<proteinExistence type="inferred from homology"/>
<dbReference type="SUPFAM" id="SSF52833">
    <property type="entry name" value="Thioredoxin-like"/>
    <property type="match status" value="1"/>
</dbReference>
<dbReference type="EMBL" id="JAVFKD010000012">
    <property type="protein sequence ID" value="KAK5992311.1"/>
    <property type="molecule type" value="Genomic_DNA"/>
</dbReference>
<dbReference type="SFLD" id="SFLDG01180">
    <property type="entry name" value="SUF1"/>
    <property type="match status" value="1"/>
</dbReference>
<evidence type="ECO:0000313" key="4">
    <source>
        <dbReference type="EMBL" id="KAK5992311.1"/>
    </source>
</evidence>
<protein>
    <submittedName>
        <fullName evidence="4">Failed axon connections-like-like protein</fullName>
    </submittedName>
</protein>
<name>A0ABR0SKI9_9HYPO</name>
<dbReference type="Proteomes" id="UP001338125">
    <property type="component" value="Unassembled WGS sequence"/>
</dbReference>
<dbReference type="InterPro" id="IPR012336">
    <property type="entry name" value="Thioredoxin-like_fold"/>
</dbReference>